<dbReference type="GeneID" id="72430279"/>
<keyword evidence="2" id="KW-0732">Signal</keyword>
<evidence type="ECO:0000256" key="1">
    <source>
        <dbReference type="SAM" id="MobiDB-lite"/>
    </source>
</evidence>
<feature type="compositionally biased region" description="Pro residues" evidence="1">
    <location>
        <begin position="298"/>
        <end position="310"/>
    </location>
</feature>
<dbReference type="PROSITE" id="PS51272">
    <property type="entry name" value="SLH"/>
    <property type="match status" value="2"/>
</dbReference>
<feature type="domain" description="SLH" evidence="3">
    <location>
        <begin position="146"/>
        <end position="214"/>
    </location>
</feature>
<dbReference type="InterPro" id="IPR001119">
    <property type="entry name" value="SLH_dom"/>
</dbReference>
<protein>
    <recommendedName>
        <fullName evidence="3">SLH domain-containing protein</fullName>
    </recommendedName>
</protein>
<dbReference type="RefSeq" id="WP_011242452.1">
    <property type="nucleotide sequence ID" value="NC_006576.1"/>
</dbReference>
<gene>
    <name evidence="4" type="ordered locus">syc0138_c</name>
</gene>
<feature type="region of interest" description="Disordered" evidence="1">
    <location>
        <begin position="286"/>
        <end position="327"/>
    </location>
</feature>
<evidence type="ECO:0000256" key="2">
    <source>
        <dbReference type="SAM" id="SignalP"/>
    </source>
</evidence>
<dbReference type="PANTHER" id="PTHR33740">
    <property type="entry name" value="GPI-ANCHORED ADHESIN-LIKE PROTEIN"/>
    <property type="match status" value="1"/>
</dbReference>
<evidence type="ECO:0000259" key="3">
    <source>
        <dbReference type="PROSITE" id="PS51272"/>
    </source>
</evidence>
<evidence type="ECO:0000313" key="5">
    <source>
        <dbReference type="Proteomes" id="UP000001175"/>
    </source>
</evidence>
<feature type="region of interest" description="Disordered" evidence="1">
    <location>
        <begin position="32"/>
        <end position="76"/>
    </location>
</feature>
<feature type="domain" description="SLH" evidence="3">
    <location>
        <begin position="72"/>
        <end position="137"/>
    </location>
</feature>
<dbReference type="PANTHER" id="PTHR33740:SF3">
    <property type="entry name" value="GPI-ANCHORED ADHESIN-LIKE PROTEIN"/>
    <property type="match status" value="1"/>
</dbReference>
<accession>A0A0H3JZ30</accession>
<dbReference type="Pfam" id="PF00395">
    <property type="entry name" value="SLH"/>
    <property type="match status" value="1"/>
</dbReference>
<feature type="compositionally biased region" description="Pro residues" evidence="1">
    <location>
        <begin position="52"/>
        <end position="70"/>
    </location>
</feature>
<dbReference type="KEGG" id="syc:syc0138_c"/>
<dbReference type="EMBL" id="AP008231">
    <property type="protein sequence ID" value="BAD78328.1"/>
    <property type="molecule type" value="Genomic_DNA"/>
</dbReference>
<name>A0A0H3JZ30_SYNP6</name>
<dbReference type="PROSITE" id="PS51257">
    <property type="entry name" value="PROKAR_LIPOPROTEIN"/>
    <property type="match status" value="1"/>
</dbReference>
<sequence>MRHLSGYRLRPAIALGFLTIALQACSGTPFGQSLQQSFERPENGTGTSGAPTTPPSPTNPAPSTPAPSPPALSSFTDLDQIPTALRSQVEEMIELGVLDTPGDRQGRFDPNQPIDRGTFARWLLAVNNRFFEDDPGRQIRLAIADSPPIYTDVPTSNPDFIAIQSLAEAGTLPSRLSGDTAATRFQPEAPLTRADLLLWKVPLDHRQTLPTATPEKLAASWGFQDTNGLDPRLQRALLADDDNGTQSIIRRVFGFTQLFQPRKPVTRAEAAAALWYIGFQGEGQSAAQVLRSQQAPEPATPPAATNPPTRPSTSSPPTQQPAPTPQP</sequence>
<proteinExistence type="predicted"/>
<dbReference type="eggNOG" id="ENOG502Z7MI">
    <property type="taxonomic scope" value="Bacteria"/>
</dbReference>
<feature type="chain" id="PRO_5002613267" description="SLH domain-containing protein" evidence="2">
    <location>
        <begin position="27"/>
        <end position="327"/>
    </location>
</feature>
<dbReference type="AlphaFoldDB" id="A0A0H3JZ30"/>
<feature type="compositionally biased region" description="Pro residues" evidence="1">
    <location>
        <begin position="318"/>
        <end position="327"/>
    </location>
</feature>
<evidence type="ECO:0000313" key="4">
    <source>
        <dbReference type="EMBL" id="BAD78328.1"/>
    </source>
</evidence>
<feature type="signal peptide" evidence="2">
    <location>
        <begin position="1"/>
        <end position="26"/>
    </location>
</feature>
<dbReference type="Proteomes" id="UP000001175">
    <property type="component" value="Chromosome"/>
</dbReference>
<reference evidence="4 5" key="1">
    <citation type="journal article" date="2007" name="Photosyn. Res.">
        <title>Complete nucleotide sequence of the freshwater unicellular cyanobacterium Synechococcus elongatus PCC 6301 chromosome: gene content and organization.</title>
        <authorList>
            <person name="Sugita C."/>
            <person name="Ogata K."/>
            <person name="Shikata M."/>
            <person name="Jikuya H."/>
            <person name="Takano J."/>
            <person name="Furumichi M."/>
            <person name="Kanehisa M."/>
            <person name="Omata T."/>
            <person name="Sugiura M."/>
            <person name="Sugita M."/>
        </authorList>
    </citation>
    <scope>NUCLEOTIDE SEQUENCE [LARGE SCALE GENOMIC DNA]</scope>
    <source>
        <strain evidence="5">ATCC 27144 / PCC 6301 / SAUG 1402/1</strain>
    </source>
</reference>
<organism evidence="4 5">
    <name type="scientific">Synechococcus sp. (strain ATCC 27144 / PCC 6301 / SAUG 1402/1)</name>
    <name type="common">Anacystis nidulans</name>
    <dbReference type="NCBI Taxonomy" id="269084"/>
    <lineage>
        <taxon>Bacteria</taxon>
        <taxon>Bacillati</taxon>
        <taxon>Cyanobacteriota</taxon>
        <taxon>Cyanophyceae</taxon>
        <taxon>Synechococcales</taxon>
        <taxon>Synechococcaceae</taxon>
        <taxon>Synechococcus</taxon>
    </lineage>
</organism>